<feature type="transmembrane region" description="Helical" evidence="1">
    <location>
        <begin position="45"/>
        <end position="62"/>
    </location>
</feature>
<evidence type="ECO:0000313" key="3">
    <source>
        <dbReference type="Proteomes" id="UP001206878"/>
    </source>
</evidence>
<dbReference type="GO" id="GO:0009297">
    <property type="term" value="P:pilus assembly"/>
    <property type="evidence" value="ECO:0007669"/>
    <property type="project" value="InterPro"/>
</dbReference>
<dbReference type="EMBL" id="JANPXH010000223">
    <property type="protein sequence ID" value="MCR6678610.1"/>
    <property type="molecule type" value="Genomic_DNA"/>
</dbReference>
<evidence type="ECO:0000256" key="1">
    <source>
        <dbReference type="SAM" id="Phobius"/>
    </source>
</evidence>
<keyword evidence="1" id="KW-0812">Transmembrane</keyword>
<dbReference type="AlphaFoldDB" id="A0AAW5MVR6"/>
<feature type="non-terminal residue" evidence="2">
    <location>
        <position position="117"/>
    </location>
</feature>
<evidence type="ECO:0000313" key="2">
    <source>
        <dbReference type="EMBL" id="MCR6678610.1"/>
    </source>
</evidence>
<dbReference type="Proteomes" id="UP001206878">
    <property type="component" value="Unassembled WGS sequence"/>
</dbReference>
<accession>A0AAW5MVR6</accession>
<gene>
    <name evidence="2" type="ORF">NVV43_24030</name>
</gene>
<sequence>SATAGRYRADANSDSKEPEFAEATAIYGLNNTFTLYGGLLGSEDYYALGIGIGGTLGALGALSMDINRADTQFDNQHSFHGYQWRTQYIKDIPETNTNIAVSYYRYTNDGYFSFNEA</sequence>
<name>A0AAW5MVR6_9ESCH</name>
<dbReference type="PANTHER" id="PTHR30451:SF21">
    <property type="entry name" value="FIMBRIAL USHER DOMAIN-CONTAINING PROTEIN YDET-RELATED"/>
    <property type="match status" value="1"/>
</dbReference>
<dbReference type="PANTHER" id="PTHR30451">
    <property type="entry name" value="OUTER MEMBRANE USHER PROTEIN"/>
    <property type="match status" value="1"/>
</dbReference>
<comment type="caution">
    <text evidence="2">The sequence shown here is derived from an EMBL/GenBank/DDBJ whole genome shotgun (WGS) entry which is preliminary data.</text>
</comment>
<organism evidence="2 3">
    <name type="scientific">Escherichia marmotae</name>
    <dbReference type="NCBI Taxonomy" id="1499973"/>
    <lineage>
        <taxon>Bacteria</taxon>
        <taxon>Pseudomonadati</taxon>
        <taxon>Pseudomonadota</taxon>
        <taxon>Gammaproteobacteria</taxon>
        <taxon>Enterobacterales</taxon>
        <taxon>Enterobacteriaceae</taxon>
        <taxon>Escherichia</taxon>
    </lineage>
</organism>
<protein>
    <submittedName>
        <fullName evidence="2">Fimbria/pilus outer membrane usher protein</fullName>
    </submittedName>
</protein>
<keyword evidence="1" id="KW-1133">Transmembrane helix</keyword>
<proteinExistence type="predicted"/>
<reference evidence="2" key="1">
    <citation type="submission" date="2022-07" db="EMBL/GenBank/DDBJ databases">
        <title>Diversity of ethanolamine utilization by human commensal Escherichia coli.</title>
        <authorList>
            <person name="Jubelin G."/>
        </authorList>
    </citation>
    <scope>NUCLEOTIDE SEQUENCE</scope>
    <source>
        <strain evidence="2">S1</strain>
    </source>
</reference>
<feature type="non-terminal residue" evidence="2">
    <location>
        <position position="1"/>
    </location>
</feature>
<dbReference type="InterPro" id="IPR000015">
    <property type="entry name" value="Fimb_usher"/>
</dbReference>
<dbReference type="Pfam" id="PF00577">
    <property type="entry name" value="Usher"/>
    <property type="match status" value="1"/>
</dbReference>
<keyword evidence="1" id="KW-0472">Membrane</keyword>
<dbReference type="GO" id="GO:0015473">
    <property type="term" value="F:fimbrial usher porin activity"/>
    <property type="evidence" value="ECO:0007669"/>
    <property type="project" value="InterPro"/>
</dbReference>
<dbReference type="GO" id="GO:0009279">
    <property type="term" value="C:cell outer membrane"/>
    <property type="evidence" value="ECO:0007669"/>
    <property type="project" value="TreeGrafter"/>
</dbReference>